<gene>
    <name evidence="1" type="ORF">JYT35_00815</name>
</gene>
<keyword evidence="2" id="KW-1185">Reference proteome</keyword>
<name>A0ABS3ATS1_9ACTN</name>
<evidence type="ECO:0000313" key="1">
    <source>
        <dbReference type="EMBL" id="MBN4059640.1"/>
    </source>
</evidence>
<organism evidence="1 2">
    <name type="scientific">Acidimicrobium ferrooxidans</name>
    <dbReference type="NCBI Taxonomy" id="53635"/>
    <lineage>
        <taxon>Bacteria</taxon>
        <taxon>Bacillati</taxon>
        <taxon>Actinomycetota</taxon>
        <taxon>Acidimicrobiia</taxon>
        <taxon>Acidimicrobiales</taxon>
        <taxon>Acidimicrobiaceae</taxon>
        <taxon>Acidimicrobium</taxon>
    </lineage>
</organism>
<comment type="caution">
    <text evidence="1">The sequence shown here is derived from an EMBL/GenBank/DDBJ whole genome shotgun (WGS) entry which is preliminary data.</text>
</comment>
<evidence type="ECO:0000313" key="2">
    <source>
        <dbReference type="Proteomes" id="UP000724964"/>
    </source>
</evidence>
<reference evidence="1" key="1">
    <citation type="submission" date="2021-02" db="EMBL/GenBank/DDBJ databases">
        <title>Activity-based single-cell genomes from oceanic crustal fluid captures similar information to metagenomic and metatranscriptomic surveys with orders of magnitude less sampling.</title>
        <authorList>
            <person name="D'Angelo T.S."/>
            <person name="Orcutt B.N."/>
        </authorList>
    </citation>
    <scope>NUCLEOTIDE SEQUENCE [LARGE SCALE GENOMIC DNA]</scope>
    <source>
        <strain evidence="1">AH-315-J10</strain>
    </source>
</reference>
<dbReference type="Pfam" id="PF08811">
    <property type="entry name" value="DUF1800"/>
    <property type="match status" value="1"/>
</dbReference>
<sequence length="428" mass="48620">MDRADALHLLRRTGFTVRTAELDEIAGLTREVAVDRLLDFSPNTGAGPSPEVNNVEGKRWEQIRDLRLWWIDRMQTSPRQLQEKMVLFWHSHFATSADSGFYAYYAWDQNSLFRAKAVGDFKSLAHDVALGPAMLAYLDNYRNKAGNPNENFARELLELHLLGPENYNESDIPEVAKAWTGYMLDEEKYVHEFHPQHHDYRNKTIFGITRAWNGPQVIDEIITGSKQTASARFIAKKLFEFFAYADPSSTVVNRLADDFIAGGHQIWVLVRNILLSNEFWSAEARKAMVRSPVEFVVACMQGAGSSVAEARPDWRLKTMGMELFDPPNPSGWQQNGFWVSSTAQWAKADFARNLSWKAVNRDFLSQIEFLSVPDAVAIALSLFGVEDASPTTRQALENYLYAERATDEWPQQANLLTLTMMTPDIQVA</sequence>
<dbReference type="EMBL" id="JAFIUH010000009">
    <property type="protein sequence ID" value="MBN4059640.1"/>
    <property type="molecule type" value="Genomic_DNA"/>
</dbReference>
<dbReference type="InterPro" id="IPR014917">
    <property type="entry name" value="DUF1800"/>
</dbReference>
<dbReference type="Proteomes" id="UP000724964">
    <property type="component" value="Unassembled WGS sequence"/>
</dbReference>
<protein>
    <submittedName>
        <fullName evidence="1">DUF1800 domain-containing protein</fullName>
    </submittedName>
</protein>
<accession>A0ABS3ATS1</accession>
<proteinExistence type="predicted"/>